<dbReference type="Proteomes" id="UP000031419">
    <property type="component" value="Unassembled WGS sequence"/>
</dbReference>
<name>A0A073AV03_9PSEU</name>
<gene>
    <name evidence="1" type="ORF">GU90_17290</name>
</gene>
<protein>
    <submittedName>
        <fullName evidence="1">Uncharacterized protein</fullName>
    </submittedName>
</protein>
<dbReference type="Pfam" id="PF20060">
    <property type="entry name" value="DUF6459"/>
    <property type="match status" value="1"/>
</dbReference>
<dbReference type="RefSeq" id="WP_029720528.1">
    <property type="nucleotide sequence ID" value="NZ_JAJUIW010000050.1"/>
</dbReference>
<dbReference type="AlphaFoldDB" id="A0A073AV03"/>
<keyword evidence="2" id="KW-1185">Reference proteome</keyword>
<dbReference type="EMBL" id="JNVU01000041">
    <property type="protein sequence ID" value="KEI43220.1"/>
    <property type="molecule type" value="Genomic_DNA"/>
</dbReference>
<accession>A0A073AV03</accession>
<evidence type="ECO:0000313" key="1">
    <source>
        <dbReference type="EMBL" id="KEI43220.1"/>
    </source>
</evidence>
<comment type="caution">
    <text evidence="1">The sequence shown here is derived from an EMBL/GenBank/DDBJ whole genome shotgun (WGS) entry which is preliminary data.</text>
</comment>
<dbReference type="InterPro" id="IPR045596">
    <property type="entry name" value="DUF6459"/>
</dbReference>
<reference evidence="1 2" key="1">
    <citation type="submission" date="2014-06" db="EMBL/GenBank/DDBJ databases">
        <title>Saccharopolyspora rectivirgula DSM-43113 Genome sequencing.</title>
        <authorList>
            <person name="Barrera C."/>
            <person name="Millon L."/>
            <person name="Rognon B."/>
            <person name="Zaugg C."/>
            <person name="Monod M."/>
        </authorList>
    </citation>
    <scope>NUCLEOTIDE SEQUENCE [LARGE SCALE GENOMIC DNA]</scope>
    <source>
        <strain evidence="1 2">DSM 43113</strain>
    </source>
</reference>
<evidence type="ECO:0000313" key="2">
    <source>
        <dbReference type="Proteomes" id="UP000031419"/>
    </source>
</evidence>
<proteinExistence type="predicted"/>
<organism evidence="1 2">
    <name type="scientific">Saccharopolyspora rectivirgula</name>
    <dbReference type="NCBI Taxonomy" id="28042"/>
    <lineage>
        <taxon>Bacteria</taxon>
        <taxon>Bacillati</taxon>
        <taxon>Actinomycetota</taxon>
        <taxon>Actinomycetes</taxon>
        <taxon>Pseudonocardiales</taxon>
        <taxon>Pseudonocardiaceae</taxon>
        <taxon>Saccharopolyspora</taxon>
    </lineage>
</organism>
<sequence>MTTSLPARPHYGIPVAERSACALAARIGTPILEVLSGRRPVHQIRDRVSGPVAGLLAATRAHTAKSPDYRLRSVHACLVTSHRVEACMVVATHNRVRAVVLRLEQEASRWLCTMLALL</sequence>